<name>A0A2H0ULC3_9BACT</name>
<dbReference type="GO" id="GO:0009330">
    <property type="term" value="C:DNA topoisomerase type II (double strand cut, ATP-hydrolyzing) complex"/>
    <property type="evidence" value="ECO:0007669"/>
    <property type="project" value="TreeGrafter"/>
</dbReference>
<evidence type="ECO:0000256" key="2">
    <source>
        <dbReference type="ARBA" id="ARBA00008263"/>
    </source>
</evidence>
<comment type="catalytic activity">
    <reaction evidence="1 7">
        <text>ATP-dependent breakage, passage and rejoining of double-stranded DNA.</text>
        <dbReference type="EC" id="5.6.2.2"/>
    </reaction>
</comment>
<evidence type="ECO:0000259" key="8">
    <source>
        <dbReference type="PROSITE" id="PS52040"/>
    </source>
</evidence>
<proteinExistence type="inferred from homology"/>
<dbReference type="Gene3D" id="3.90.199.10">
    <property type="entry name" value="Topoisomerase II, domain 5"/>
    <property type="match status" value="1"/>
</dbReference>
<comment type="caution">
    <text evidence="9">The sequence shown here is derived from an EMBL/GenBank/DDBJ whole genome shotgun (WGS) entry which is preliminary data.</text>
</comment>
<comment type="similarity">
    <text evidence="2">Belongs to the type II topoisomerase GyrA/ParC subunit family.</text>
</comment>
<dbReference type="GO" id="GO:0003677">
    <property type="term" value="F:DNA binding"/>
    <property type="evidence" value="ECO:0007669"/>
    <property type="project" value="UniProtKB-UniRule"/>
</dbReference>
<keyword evidence="6 7" id="KW-0413">Isomerase</keyword>
<dbReference type="InterPro" id="IPR013758">
    <property type="entry name" value="Topo_IIA_A/C_ab"/>
</dbReference>
<evidence type="ECO:0000256" key="4">
    <source>
        <dbReference type="ARBA" id="ARBA00023029"/>
    </source>
</evidence>
<dbReference type="GO" id="GO:0003918">
    <property type="term" value="F:DNA topoisomerase type II (double strand cut, ATP-hydrolyzing) activity"/>
    <property type="evidence" value="ECO:0007669"/>
    <property type="project" value="UniProtKB-EC"/>
</dbReference>
<evidence type="ECO:0000313" key="9">
    <source>
        <dbReference type="EMBL" id="PIR87203.1"/>
    </source>
</evidence>
<dbReference type="GO" id="GO:0006265">
    <property type="term" value="P:DNA topological change"/>
    <property type="evidence" value="ECO:0007669"/>
    <property type="project" value="UniProtKB-UniRule"/>
</dbReference>
<dbReference type="SUPFAM" id="SSF56719">
    <property type="entry name" value="Type II DNA topoisomerase"/>
    <property type="match status" value="1"/>
</dbReference>
<dbReference type="Gene3D" id="1.10.268.10">
    <property type="entry name" value="Topoisomerase, domain 3"/>
    <property type="match status" value="1"/>
</dbReference>
<dbReference type="SMART" id="SM00434">
    <property type="entry name" value="TOP4c"/>
    <property type="match status" value="1"/>
</dbReference>
<dbReference type="Gene3D" id="3.30.1360.40">
    <property type="match status" value="1"/>
</dbReference>
<keyword evidence="5 7" id="KW-0238">DNA-binding</keyword>
<dbReference type="PANTHER" id="PTHR43493">
    <property type="entry name" value="DNA GYRASE/TOPOISOMERASE SUBUNIT A"/>
    <property type="match status" value="1"/>
</dbReference>
<feature type="active site" description="O-(5'-phospho-DNA)-tyrosine intermediate" evidence="7">
    <location>
        <position position="112"/>
    </location>
</feature>
<dbReference type="FunFam" id="3.30.1360.40:FF:000002">
    <property type="entry name" value="DNA gyrase subunit A"/>
    <property type="match status" value="1"/>
</dbReference>
<protein>
    <recommendedName>
        <fullName evidence="3">DNA topoisomerase (ATP-hydrolyzing)</fullName>
        <ecNumber evidence="3">5.6.2.2</ecNumber>
    </recommendedName>
</protein>
<evidence type="ECO:0000256" key="3">
    <source>
        <dbReference type="ARBA" id="ARBA00012895"/>
    </source>
</evidence>
<evidence type="ECO:0000256" key="5">
    <source>
        <dbReference type="ARBA" id="ARBA00023125"/>
    </source>
</evidence>
<keyword evidence="4 7" id="KW-0799">Topoisomerase</keyword>
<dbReference type="Pfam" id="PF00521">
    <property type="entry name" value="DNA_topoisoIV"/>
    <property type="match status" value="1"/>
</dbReference>
<feature type="domain" description="Topo IIA-type catalytic" evidence="8">
    <location>
        <begin position="24"/>
        <end position="407"/>
    </location>
</feature>
<evidence type="ECO:0000256" key="7">
    <source>
        <dbReference type="PROSITE-ProRule" id="PRU01384"/>
    </source>
</evidence>
<sequence length="407" mass="45395">REITTELKESYLDYAMSVIVSRALPDVRDGLKPVHRRILYTMHELNLGPTGKTRKSAKIVGDVTGNYHPHGGAAVYEAMVKLAQDFGMRYPLVIGQGNFGSIDGDNPAAERYTEAKMSRVGTELLSDIEKETVDWRPNYEGTREEPVVLPASVPGLLLNGTLGIAVGMATNIPPHNLGEIIDATAHLIDDPKAASEDLLTYVKGPDFPGGGVIYNKKDVLEAYTTGKGPITMRGVAEIKEKEHGKGFCIEITQIPYQVNKSSLVMRLAELVTEKKIDGIRDIRDESTDEISIIIELKSDAVPQKVLNRLFKYTDMQKNFNVNMVALAPMEQEGRRGLQPQIMSLKDILAAFIQHRQEVIRRRTEFELRRAKERAHILEGLSKALQFIDKVIEIIKKSASREDAHKNL</sequence>
<dbReference type="Proteomes" id="UP000229526">
    <property type="component" value="Unassembled WGS sequence"/>
</dbReference>
<dbReference type="EC" id="5.6.2.2" evidence="3"/>
<accession>A0A2H0ULC3</accession>
<dbReference type="GO" id="GO:0005524">
    <property type="term" value="F:ATP binding"/>
    <property type="evidence" value="ECO:0007669"/>
    <property type="project" value="InterPro"/>
</dbReference>
<dbReference type="EMBL" id="PFBD01000016">
    <property type="protein sequence ID" value="PIR87203.1"/>
    <property type="molecule type" value="Genomic_DNA"/>
</dbReference>
<feature type="non-terminal residue" evidence="9">
    <location>
        <position position="1"/>
    </location>
</feature>
<dbReference type="InterPro" id="IPR013757">
    <property type="entry name" value="Topo_IIA_A_a_sf"/>
</dbReference>
<dbReference type="PANTHER" id="PTHR43493:SF5">
    <property type="entry name" value="DNA GYRASE SUBUNIT A, CHLOROPLASTIC_MITOCHONDRIAL"/>
    <property type="match status" value="1"/>
</dbReference>
<organism evidence="9 10">
    <name type="scientific">Candidatus Harrisonbacteria bacterium CG10_big_fil_rev_8_21_14_0_10_49_15</name>
    <dbReference type="NCBI Taxonomy" id="1974587"/>
    <lineage>
        <taxon>Bacteria</taxon>
        <taxon>Candidatus Harrisoniibacteriota</taxon>
    </lineage>
</organism>
<reference evidence="10" key="1">
    <citation type="submission" date="2017-09" db="EMBL/GenBank/DDBJ databases">
        <title>Depth-based differentiation of microbial function through sediment-hosted aquifers and enrichment of novel symbionts in the deep terrestrial subsurface.</title>
        <authorList>
            <person name="Probst A.J."/>
            <person name="Ladd B."/>
            <person name="Jarett J.K."/>
            <person name="Geller-Mcgrath D.E."/>
            <person name="Sieber C.M.K."/>
            <person name="Emerson J.B."/>
            <person name="Anantharaman K."/>
            <person name="Thomas B.C."/>
            <person name="Malmstrom R."/>
            <person name="Stieglmeier M."/>
            <person name="Klingl A."/>
            <person name="Woyke T."/>
            <person name="Ryan C.M."/>
            <person name="Banfield J.F."/>
        </authorList>
    </citation>
    <scope>NUCLEOTIDE SEQUENCE [LARGE SCALE GENOMIC DNA]</scope>
</reference>
<dbReference type="AlphaFoldDB" id="A0A2H0ULC3"/>
<evidence type="ECO:0000313" key="10">
    <source>
        <dbReference type="Proteomes" id="UP000229526"/>
    </source>
</evidence>
<evidence type="ECO:0000256" key="1">
    <source>
        <dbReference type="ARBA" id="ARBA00000185"/>
    </source>
</evidence>
<dbReference type="CDD" id="cd00187">
    <property type="entry name" value="TOP4c"/>
    <property type="match status" value="1"/>
</dbReference>
<dbReference type="PROSITE" id="PS52040">
    <property type="entry name" value="TOPO_IIA"/>
    <property type="match status" value="1"/>
</dbReference>
<dbReference type="InterPro" id="IPR002205">
    <property type="entry name" value="Topo_IIA_dom_A"/>
</dbReference>
<dbReference type="InterPro" id="IPR013760">
    <property type="entry name" value="Topo_IIA-like_dom_sf"/>
</dbReference>
<dbReference type="InterPro" id="IPR050220">
    <property type="entry name" value="Type_II_DNA_Topoisomerases"/>
</dbReference>
<feature type="non-terminal residue" evidence="9">
    <location>
        <position position="407"/>
    </location>
</feature>
<evidence type="ECO:0000256" key="6">
    <source>
        <dbReference type="ARBA" id="ARBA00023235"/>
    </source>
</evidence>
<gene>
    <name evidence="9" type="ORF">COU11_01695</name>
</gene>